<dbReference type="STRING" id="41688.A0A2N3N3H2"/>
<dbReference type="Proteomes" id="UP000233524">
    <property type="component" value="Unassembled WGS sequence"/>
</dbReference>
<dbReference type="AlphaFoldDB" id="A0A2N3N3H2"/>
<feature type="domain" description="NADP-dependent oxidoreductase" evidence="2">
    <location>
        <begin position="30"/>
        <end position="221"/>
    </location>
</feature>
<evidence type="ECO:0000313" key="3">
    <source>
        <dbReference type="EMBL" id="PKS06969.1"/>
    </source>
</evidence>
<dbReference type="VEuPathDB" id="FungiDB:jhhlp_005565"/>
<dbReference type="InterPro" id="IPR036812">
    <property type="entry name" value="NAD(P)_OxRdtase_dom_sf"/>
</dbReference>
<organism evidence="3 4">
    <name type="scientific">Lomentospora prolificans</name>
    <dbReference type="NCBI Taxonomy" id="41688"/>
    <lineage>
        <taxon>Eukaryota</taxon>
        <taxon>Fungi</taxon>
        <taxon>Dikarya</taxon>
        <taxon>Ascomycota</taxon>
        <taxon>Pezizomycotina</taxon>
        <taxon>Sordariomycetes</taxon>
        <taxon>Hypocreomycetidae</taxon>
        <taxon>Microascales</taxon>
        <taxon>Microascaceae</taxon>
        <taxon>Lomentospora</taxon>
    </lineage>
</organism>
<name>A0A2N3N3H2_9PEZI</name>
<evidence type="ECO:0000256" key="1">
    <source>
        <dbReference type="ARBA" id="ARBA00023002"/>
    </source>
</evidence>
<dbReference type="Gene3D" id="3.20.20.100">
    <property type="entry name" value="NADP-dependent oxidoreductase domain"/>
    <property type="match status" value="1"/>
</dbReference>
<dbReference type="SUPFAM" id="SSF51430">
    <property type="entry name" value="NAD(P)-linked oxidoreductase"/>
    <property type="match status" value="1"/>
</dbReference>
<protein>
    <recommendedName>
        <fullName evidence="2">NADP-dependent oxidoreductase domain-containing protein</fullName>
    </recommendedName>
</protein>
<evidence type="ECO:0000313" key="4">
    <source>
        <dbReference type="Proteomes" id="UP000233524"/>
    </source>
</evidence>
<accession>A0A2N3N3H2</accession>
<sequence>MAGTSPLTRPLTLQGGPQTTIPRLIYGTAWKKSQTKPLVQAALSAGFRAIDTAAQPRHYQEHLVGDGLRAALQSGSLSSRSAVYIQSKYTPTSGQDLDDLPYDPDAELEDQVKQSVESSLRNFTVNADEAYLDCLVLHSPLSTVADTLRVWRAMATYVPHKVRNLGISNVPLPVLRALCAEIKKDGALPAPAVVQNRMRMGQYQPDLYAFCRDEGIVFQSFWTLTANPNLLRSEAVTAVADGAGVGAPAALYSVLMGLERFTVLDGTTSEEHMKEDLEGIEKVGVWAEGEGKSIFEDSVAQLRQAIGYTS</sequence>
<dbReference type="InParanoid" id="A0A2N3N3H2"/>
<dbReference type="PANTHER" id="PTHR11732">
    <property type="entry name" value="ALDO/KETO REDUCTASE"/>
    <property type="match status" value="1"/>
</dbReference>
<proteinExistence type="predicted"/>
<keyword evidence="4" id="KW-1185">Reference proteome</keyword>
<dbReference type="Pfam" id="PF00248">
    <property type="entry name" value="Aldo_ket_red"/>
    <property type="match status" value="1"/>
</dbReference>
<dbReference type="InterPro" id="IPR023210">
    <property type="entry name" value="NADP_OxRdtase_dom"/>
</dbReference>
<dbReference type="InterPro" id="IPR020471">
    <property type="entry name" value="AKR"/>
</dbReference>
<dbReference type="EMBL" id="NLAX01000701">
    <property type="protein sequence ID" value="PKS06969.1"/>
    <property type="molecule type" value="Genomic_DNA"/>
</dbReference>
<keyword evidence="1" id="KW-0560">Oxidoreductase</keyword>
<dbReference type="OrthoDB" id="5357513at2759"/>
<comment type="caution">
    <text evidence="3">The sequence shown here is derived from an EMBL/GenBank/DDBJ whole genome shotgun (WGS) entry which is preliminary data.</text>
</comment>
<reference evidence="3 4" key="1">
    <citation type="journal article" date="2017" name="G3 (Bethesda)">
        <title>First Draft Genome Sequence of the Pathogenic Fungus Lomentospora prolificans (Formerly Scedosporium prolificans).</title>
        <authorList>
            <person name="Luo R."/>
            <person name="Zimin A."/>
            <person name="Workman R."/>
            <person name="Fan Y."/>
            <person name="Pertea G."/>
            <person name="Grossman N."/>
            <person name="Wear M.P."/>
            <person name="Jia B."/>
            <person name="Miller H."/>
            <person name="Casadevall A."/>
            <person name="Timp W."/>
            <person name="Zhang S.X."/>
            <person name="Salzberg S.L."/>
        </authorList>
    </citation>
    <scope>NUCLEOTIDE SEQUENCE [LARGE SCALE GENOMIC DNA]</scope>
    <source>
        <strain evidence="3 4">JHH-5317</strain>
    </source>
</reference>
<evidence type="ECO:0000259" key="2">
    <source>
        <dbReference type="Pfam" id="PF00248"/>
    </source>
</evidence>
<gene>
    <name evidence="3" type="ORF">jhhlp_005565</name>
</gene>
<dbReference type="GO" id="GO:0016491">
    <property type="term" value="F:oxidoreductase activity"/>
    <property type="evidence" value="ECO:0007669"/>
    <property type="project" value="UniProtKB-KW"/>
</dbReference>